<dbReference type="RefSeq" id="WP_150078034.1">
    <property type="nucleotide sequence ID" value="NZ_VWOX01000011.1"/>
</dbReference>
<evidence type="ECO:0000256" key="2">
    <source>
        <dbReference type="SAM" id="SignalP"/>
    </source>
</evidence>
<organism evidence="3 4">
    <name type="scientific">Roseiconus nitratireducens</name>
    <dbReference type="NCBI Taxonomy" id="2605748"/>
    <lineage>
        <taxon>Bacteria</taxon>
        <taxon>Pseudomonadati</taxon>
        <taxon>Planctomycetota</taxon>
        <taxon>Planctomycetia</taxon>
        <taxon>Pirellulales</taxon>
        <taxon>Pirellulaceae</taxon>
        <taxon>Roseiconus</taxon>
    </lineage>
</organism>
<sequence>MNRPWNLMLLSLGVILSAAVLAEPAAARHESPLERAADCYRETVRDFERHVLRARYIERTDERLVDDLEDSTSRLRSATRNLRRLDRLFESYVITQRLHYRVQSTLFEQGLYPPDRDLVECWSRVARTFGHLETEMRCFQDLLHGHESPVHGGGGYQPVPVPVPTYVPVVPHYGADSIGPRGATPTFLPESFGPRPALQPRSARPALQQRAPRPALVGALLQRRLD</sequence>
<feature type="chain" id="PRO_5024411576" evidence="2">
    <location>
        <begin position="23"/>
        <end position="226"/>
    </location>
</feature>
<feature type="region of interest" description="Disordered" evidence="1">
    <location>
        <begin position="184"/>
        <end position="226"/>
    </location>
</feature>
<proteinExistence type="predicted"/>
<dbReference type="AlphaFoldDB" id="A0A5M6D331"/>
<keyword evidence="2" id="KW-0732">Signal</keyword>
<feature type="signal peptide" evidence="2">
    <location>
        <begin position="1"/>
        <end position="22"/>
    </location>
</feature>
<name>A0A5M6D331_9BACT</name>
<dbReference type="Proteomes" id="UP000324479">
    <property type="component" value="Unassembled WGS sequence"/>
</dbReference>
<gene>
    <name evidence="3" type="ORF">FYK55_19000</name>
</gene>
<reference evidence="3 4" key="1">
    <citation type="submission" date="2019-08" db="EMBL/GenBank/DDBJ databases">
        <authorList>
            <person name="Dhanesh K."/>
            <person name="Kumar G."/>
            <person name="Sasikala C."/>
            <person name="Venkata Ramana C."/>
        </authorList>
    </citation>
    <scope>NUCLEOTIDE SEQUENCE [LARGE SCALE GENOMIC DNA]</scope>
    <source>
        <strain evidence="3 4">JC645</strain>
    </source>
</reference>
<comment type="caution">
    <text evidence="3">The sequence shown here is derived from an EMBL/GenBank/DDBJ whole genome shotgun (WGS) entry which is preliminary data.</text>
</comment>
<keyword evidence="4" id="KW-1185">Reference proteome</keyword>
<dbReference type="EMBL" id="VWOX01000011">
    <property type="protein sequence ID" value="KAA5540990.1"/>
    <property type="molecule type" value="Genomic_DNA"/>
</dbReference>
<evidence type="ECO:0000256" key="1">
    <source>
        <dbReference type="SAM" id="MobiDB-lite"/>
    </source>
</evidence>
<accession>A0A5M6D331</accession>
<evidence type="ECO:0000313" key="4">
    <source>
        <dbReference type="Proteomes" id="UP000324479"/>
    </source>
</evidence>
<protein>
    <submittedName>
        <fullName evidence="3">Uncharacterized protein</fullName>
    </submittedName>
</protein>
<evidence type="ECO:0000313" key="3">
    <source>
        <dbReference type="EMBL" id="KAA5540990.1"/>
    </source>
</evidence>